<gene>
    <name evidence="2" type="ORF">GCM10008938_42680</name>
</gene>
<sequence length="130" mass="14708">MDPRETLEKYYQYANAGQWMDWCDLFAENMVMDEQLAGHIEGLATLREGMKGGLGGYTEFQNKPKTMFVSGNEGAVVSHITGKTHLGEEIQCGVMNYFRFDEEGKIVYLANFHDSVPFKPLFDPNNKAAQ</sequence>
<accession>A0ABQ2DDG7</accession>
<dbReference type="Proteomes" id="UP000632222">
    <property type="component" value="Unassembled WGS sequence"/>
</dbReference>
<dbReference type="InterPro" id="IPR037401">
    <property type="entry name" value="SnoaL-like"/>
</dbReference>
<comment type="caution">
    <text evidence="2">The sequence shown here is derived from an EMBL/GenBank/DDBJ whole genome shotgun (WGS) entry which is preliminary data.</text>
</comment>
<name>A0ABQ2DDG7_9DEIO</name>
<organism evidence="2 3">
    <name type="scientific">Deinococcus roseus</name>
    <dbReference type="NCBI Taxonomy" id="392414"/>
    <lineage>
        <taxon>Bacteria</taxon>
        <taxon>Thermotogati</taxon>
        <taxon>Deinococcota</taxon>
        <taxon>Deinococci</taxon>
        <taxon>Deinococcales</taxon>
        <taxon>Deinococcaceae</taxon>
        <taxon>Deinococcus</taxon>
    </lineage>
</organism>
<reference evidence="3" key="1">
    <citation type="journal article" date="2019" name="Int. J. Syst. Evol. Microbiol.">
        <title>The Global Catalogue of Microorganisms (GCM) 10K type strain sequencing project: providing services to taxonomists for standard genome sequencing and annotation.</title>
        <authorList>
            <consortium name="The Broad Institute Genomics Platform"/>
            <consortium name="The Broad Institute Genome Sequencing Center for Infectious Disease"/>
            <person name="Wu L."/>
            <person name="Ma J."/>
        </authorList>
    </citation>
    <scope>NUCLEOTIDE SEQUENCE [LARGE SCALE GENOMIC DNA]</scope>
    <source>
        <strain evidence="3">JCM 14370</strain>
    </source>
</reference>
<feature type="domain" description="SnoaL-like" evidence="1">
    <location>
        <begin position="8"/>
        <end position="108"/>
    </location>
</feature>
<evidence type="ECO:0000313" key="2">
    <source>
        <dbReference type="EMBL" id="GGJ52130.1"/>
    </source>
</evidence>
<dbReference type="Pfam" id="PF12680">
    <property type="entry name" value="SnoaL_2"/>
    <property type="match status" value="1"/>
</dbReference>
<dbReference type="InterPro" id="IPR032710">
    <property type="entry name" value="NTF2-like_dom_sf"/>
</dbReference>
<evidence type="ECO:0000313" key="3">
    <source>
        <dbReference type="Proteomes" id="UP000632222"/>
    </source>
</evidence>
<dbReference type="SUPFAM" id="SSF54427">
    <property type="entry name" value="NTF2-like"/>
    <property type="match status" value="1"/>
</dbReference>
<dbReference type="RefSeq" id="WP_189006670.1">
    <property type="nucleotide sequence ID" value="NZ_BMOD01000024.1"/>
</dbReference>
<dbReference type="Gene3D" id="3.10.450.50">
    <property type="match status" value="1"/>
</dbReference>
<dbReference type="EMBL" id="BMOD01000024">
    <property type="protein sequence ID" value="GGJ52130.1"/>
    <property type="molecule type" value="Genomic_DNA"/>
</dbReference>
<protein>
    <recommendedName>
        <fullName evidence="1">SnoaL-like domain-containing protein</fullName>
    </recommendedName>
</protein>
<proteinExistence type="predicted"/>
<keyword evidence="3" id="KW-1185">Reference proteome</keyword>
<evidence type="ECO:0000259" key="1">
    <source>
        <dbReference type="Pfam" id="PF12680"/>
    </source>
</evidence>